<dbReference type="Gene3D" id="3.40.50.300">
    <property type="entry name" value="P-loop containing nucleotide triphosphate hydrolases"/>
    <property type="match status" value="1"/>
</dbReference>
<dbReference type="AlphaFoldDB" id="A0A8H7RZ82"/>
<dbReference type="Proteomes" id="UP000646827">
    <property type="component" value="Unassembled WGS sequence"/>
</dbReference>
<reference evidence="6 7" key="1">
    <citation type="submission" date="2020-12" db="EMBL/GenBank/DDBJ databases">
        <title>Metabolic potential, ecology and presence of endohyphal bacteria is reflected in genomic diversity of Mucoromycotina.</title>
        <authorList>
            <person name="Muszewska A."/>
            <person name="Okrasinska A."/>
            <person name="Steczkiewicz K."/>
            <person name="Drgas O."/>
            <person name="Orlowska M."/>
            <person name="Perlinska-Lenart U."/>
            <person name="Aleksandrzak-Piekarczyk T."/>
            <person name="Szatraj K."/>
            <person name="Zielenkiewicz U."/>
            <person name="Pilsyk S."/>
            <person name="Malc E."/>
            <person name="Mieczkowski P."/>
            <person name="Kruszewska J.S."/>
            <person name="Biernat P."/>
            <person name="Pawlowska J."/>
        </authorList>
    </citation>
    <scope>NUCLEOTIDE SEQUENCE [LARGE SCALE GENOMIC DNA]</scope>
    <source>
        <strain evidence="6 7">CBS 142.35</strain>
    </source>
</reference>
<dbReference type="PANTHER" id="PTHR48102">
    <property type="entry name" value="ATP-DEPENDENT CLP PROTEASE ATP-BINDING SUBUNIT CLPX-LIKE, MITOCHONDRIAL-RELATED"/>
    <property type="match status" value="1"/>
</dbReference>
<feature type="region of interest" description="Disordered" evidence="3">
    <location>
        <begin position="271"/>
        <end position="316"/>
    </location>
</feature>
<evidence type="ECO:0000256" key="2">
    <source>
        <dbReference type="ARBA" id="ARBA00022840"/>
    </source>
</evidence>
<proteinExistence type="predicted"/>
<dbReference type="PANTHER" id="PTHR48102:SF7">
    <property type="entry name" value="ATP-DEPENDENT CLP PROTEASE ATP-BINDING SUBUNIT CLPX-LIKE, MITOCHONDRIAL"/>
    <property type="match status" value="1"/>
</dbReference>
<keyword evidence="7" id="KW-1185">Reference proteome</keyword>
<feature type="compositionally biased region" description="Polar residues" evidence="3">
    <location>
        <begin position="271"/>
        <end position="284"/>
    </location>
</feature>
<dbReference type="SMART" id="SM00382">
    <property type="entry name" value="AAA"/>
    <property type="match status" value="1"/>
</dbReference>
<dbReference type="InterPro" id="IPR003959">
    <property type="entry name" value="ATPase_AAA_core"/>
</dbReference>
<keyword evidence="2" id="KW-0067">ATP-binding</keyword>
<dbReference type="Pfam" id="PF10431">
    <property type="entry name" value="ClpB_D2-small"/>
    <property type="match status" value="1"/>
</dbReference>
<organism evidence="6 7">
    <name type="scientific">Circinella minor</name>
    <dbReference type="NCBI Taxonomy" id="1195481"/>
    <lineage>
        <taxon>Eukaryota</taxon>
        <taxon>Fungi</taxon>
        <taxon>Fungi incertae sedis</taxon>
        <taxon>Mucoromycota</taxon>
        <taxon>Mucoromycotina</taxon>
        <taxon>Mucoromycetes</taxon>
        <taxon>Mucorales</taxon>
        <taxon>Lichtheimiaceae</taxon>
        <taxon>Circinella</taxon>
    </lineage>
</organism>
<evidence type="ECO:0000259" key="4">
    <source>
        <dbReference type="SMART" id="SM00382"/>
    </source>
</evidence>
<dbReference type="InterPro" id="IPR027417">
    <property type="entry name" value="P-loop_NTPase"/>
</dbReference>
<keyword evidence="1" id="KW-0547">Nucleotide-binding</keyword>
<dbReference type="SMART" id="SM01086">
    <property type="entry name" value="ClpB_D2-small"/>
    <property type="match status" value="1"/>
</dbReference>
<dbReference type="SUPFAM" id="SSF52540">
    <property type="entry name" value="P-loop containing nucleoside triphosphate hydrolases"/>
    <property type="match status" value="1"/>
</dbReference>
<dbReference type="GO" id="GO:0005524">
    <property type="term" value="F:ATP binding"/>
    <property type="evidence" value="ECO:0007669"/>
    <property type="project" value="UniProtKB-KW"/>
</dbReference>
<evidence type="ECO:0000256" key="1">
    <source>
        <dbReference type="ARBA" id="ARBA00022741"/>
    </source>
</evidence>
<dbReference type="EMBL" id="JAEPRB010000223">
    <property type="protein sequence ID" value="KAG2218551.1"/>
    <property type="molecule type" value="Genomic_DNA"/>
</dbReference>
<name>A0A8H7RZ82_9FUNG</name>
<feature type="compositionally biased region" description="Low complexity" evidence="3">
    <location>
        <begin position="124"/>
        <end position="144"/>
    </location>
</feature>
<accession>A0A8H7RZ82</accession>
<dbReference type="GO" id="GO:0016887">
    <property type="term" value="F:ATP hydrolysis activity"/>
    <property type="evidence" value="ECO:0007669"/>
    <property type="project" value="InterPro"/>
</dbReference>
<evidence type="ECO:0000259" key="5">
    <source>
        <dbReference type="SMART" id="SM01086"/>
    </source>
</evidence>
<dbReference type="Gene3D" id="1.10.8.60">
    <property type="match status" value="1"/>
</dbReference>
<feature type="domain" description="AAA+ ATPase" evidence="4">
    <location>
        <begin position="157"/>
        <end position="421"/>
    </location>
</feature>
<sequence length="528" mass="57813">MIFLQTCKTLPKYSIRIISPSFTKRHITLDTLNPRLIAKILDEYVIGQERAKKTLSVAVFNHYTRVQANIARSQATRKKVEASQQVSCTPPADELGHPFHHHEQEEEQLSVVMENPHQQEQQDLPSSSSTTTSSSSLATAAGPASEEDEDVDTTLLEKSNVLLIGPTGSGKTLLARTLANILQVPFSMSDATSFTQAGYVGDDVESVIERLLQSCDYDIEKAETGIVFIDEIDKLARAGGSEGSKSSSRDVGGEGVQQALLRMLEGTNVKVTNKGVPTSSNISGGTYMGHPINNPSASAGTASSSSSSSSALKPVPGGSLGDSYNVDTSNILFILSGAFVGLEDHIKQRMDKTSKTGFNEEILINTSSHGTTTTLDHVEPHDIMKFGFIPEFIGRVPVLTSVNQLSEDDLVRVLTEPKNALVRQYQDLFNLYQAEIRFTDPALSIIARHAVQKQTGARGLRRIMENLLLDAMFDTPGSSIRHILINEEAVTGKGKPLYYPRGQWSFMEHKLEHENSGRENERKIISRE</sequence>
<feature type="region of interest" description="Disordered" evidence="3">
    <location>
        <begin position="76"/>
        <end position="151"/>
    </location>
</feature>
<evidence type="ECO:0000313" key="7">
    <source>
        <dbReference type="Proteomes" id="UP000646827"/>
    </source>
</evidence>
<gene>
    <name evidence="6" type="ORF">INT45_006312</name>
</gene>
<dbReference type="GO" id="GO:0005759">
    <property type="term" value="C:mitochondrial matrix"/>
    <property type="evidence" value="ECO:0007669"/>
    <property type="project" value="TreeGrafter"/>
</dbReference>
<feature type="domain" description="Clp ATPase C-terminal" evidence="5">
    <location>
        <begin position="405"/>
        <end position="499"/>
    </location>
</feature>
<comment type="caution">
    <text evidence="6">The sequence shown here is derived from an EMBL/GenBank/DDBJ whole genome shotgun (WGS) entry which is preliminary data.</text>
</comment>
<dbReference type="InterPro" id="IPR019489">
    <property type="entry name" value="Clp_ATPase_C"/>
</dbReference>
<evidence type="ECO:0008006" key="8">
    <source>
        <dbReference type="Google" id="ProtNLM"/>
    </source>
</evidence>
<dbReference type="Pfam" id="PF07724">
    <property type="entry name" value="AAA_2"/>
    <property type="match status" value="2"/>
</dbReference>
<dbReference type="InterPro" id="IPR050052">
    <property type="entry name" value="ATP-dep_Clp_protease_ClpX"/>
</dbReference>
<dbReference type="OrthoDB" id="1721884at2759"/>
<feature type="compositionally biased region" description="Basic and acidic residues" evidence="3">
    <location>
        <begin position="94"/>
        <end position="104"/>
    </location>
</feature>
<evidence type="ECO:0000313" key="6">
    <source>
        <dbReference type="EMBL" id="KAG2218551.1"/>
    </source>
</evidence>
<evidence type="ECO:0000256" key="3">
    <source>
        <dbReference type="SAM" id="MobiDB-lite"/>
    </source>
</evidence>
<protein>
    <recommendedName>
        <fullName evidence="8">ATP-dependent Clp protease ATP-binding subunit ClpX</fullName>
    </recommendedName>
</protein>
<dbReference type="GO" id="GO:0051603">
    <property type="term" value="P:proteolysis involved in protein catabolic process"/>
    <property type="evidence" value="ECO:0007669"/>
    <property type="project" value="TreeGrafter"/>
</dbReference>
<feature type="compositionally biased region" description="Low complexity" evidence="3">
    <location>
        <begin position="296"/>
        <end position="311"/>
    </location>
</feature>
<dbReference type="InterPro" id="IPR003593">
    <property type="entry name" value="AAA+_ATPase"/>
</dbReference>
<dbReference type="FunFam" id="1.10.8.60:FF:000138">
    <property type="entry name" value="ATP-dependent Clp protease ATP-binding subunit ClpX"/>
    <property type="match status" value="1"/>
</dbReference>